<protein>
    <submittedName>
        <fullName evidence="2">ULP_PROTEASE domain-containing protein</fullName>
    </submittedName>
</protein>
<proteinExistence type="predicted"/>
<reference evidence="2" key="1">
    <citation type="submission" date="2016-11" db="UniProtKB">
        <authorList>
            <consortium name="WormBaseParasite"/>
        </authorList>
    </citation>
    <scope>IDENTIFICATION</scope>
</reference>
<dbReference type="Proteomes" id="UP000095287">
    <property type="component" value="Unplaced"/>
</dbReference>
<sequence length="152" mass="17650">MNSELSRPVAVVDPIVFYKKSGMEYILENTYFENSDFERAAIPIYMLEGASAHWAAAILDVELRTIAVYDSEPDGLIVEQELIIEQKLKRIGAELVNHQMKGKTCLLPSDIIVIKAPRKCKIRDIIKKYKYDKKYNKYNYEMIRWLTSNLVN</sequence>
<accession>A0A1I7Y2Q8</accession>
<evidence type="ECO:0000313" key="1">
    <source>
        <dbReference type="Proteomes" id="UP000095287"/>
    </source>
</evidence>
<keyword evidence="1" id="KW-1185">Reference proteome</keyword>
<name>A0A1I7Y2Q8_9BILA</name>
<dbReference type="WBParaSite" id="L893_g12060.t1">
    <property type="protein sequence ID" value="L893_g12060.t1"/>
    <property type="gene ID" value="L893_g12060"/>
</dbReference>
<dbReference type="AlphaFoldDB" id="A0A1I7Y2Q8"/>
<organism evidence="1 2">
    <name type="scientific">Steinernema glaseri</name>
    <dbReference type="NCBI Taxonomy" id="37863"/>
    <lineage>
        <taxon>Eukaryota</taxon>
        <taxon>Metazoa</taxon>
        <taxon>Ecdysozoa</taxon>
        <taxon>Nematoda</taxon>
        <taxon>Chromadorea</taxon>
        <taxon>Rhabditida</taxon>
        <taxon>Tylenchina</taxon>
        <taxon>Panagrolaimomorpha</taxon>
        <taxon>Strongyloidoidea</taxon>
        <taxon>Steinernematidae</taxon>
        <taxon>Steinernema</taxon>
    </lineage>
</organism>
<evidence type="ECO:0000313" key="2">
    <source>
        <dbReference type="WBParaSite" id="L893_g12060.t1"/>
    </source>
</evidence>